<dbReference type="OrthoDB" id="515564at2"/>
<dbReference type="AlphaFoldDB" id="B4VVA9"/>
<sequence>MSHFSSITTKLTDSEALTQGLTNLLAAKGIKAQLEVHDSPVKLISDYSRRDIAYGQIVIRRTYLNTPSHSALLDVGFLWDEQEGGFQLQADPWDFNQNALGKAFTKDVKGGYSSPVNTFVDEVQLAHDRAYINIHYPPELWNYTETALEDGSTRITLSQKPSLTESVEATATW</sequence>
<organism evidence="1 2">
    <name type="scientific">Coleofasciculus chthonoplastes PCC 7420</name>
    <dbReference type="NCBI Taxonomy" id="118168"/>
    <lineage>
        <taxon>Bacteria</taxon>
        <taxon>Bacillati</taxon>
        <taxon>Cyanobacteriota</taxon>
        <taxon>Cyanophyceae</taxon>
        <taxon>Coleofasciculales</taxon>
        <taxon>Coleofasciculaceae</taxon>
        <taxon>Coleofasciculus</taxon>
    </lineage>
</organism>
<dbReference type="eggNOG" id="ENOG5033YJT">
    <property type="taxonomic scope" value="Bacteria"/>
</dbReference>
<evidence type="ECO:0000313" key="2">
    <source>
        <dbReference type="Proteomes" id="UP000003835"/>
    </source>
</evidence>
<name>B4VVA9_9CYAN</name>
<evidence type="ECO:0000313" key="1">
    <source>
        <dbReference type="EMBL" id="EDX74268.1"/>
    </source>
</evidence>
<reference evidence="1 2" key="1">
    <citation type="submission" date="2008-07" db="EMBL/GenBank/DDBJ databases">
        <authorList>
            <person name="Tandeau de Marsac N."/>
            <person name="Ferriera S."/>
            <person name="Johnson J."/>
            <person name="Kravitz S."/>
            <person name="Beeson K."/>
            <person name="Sutton G."/>
            <person name="Rogers Y.-H."/>
            <person name="Friedman R."/>
            <person name="Frazier M."/>
            <person name="Venter J.C."/>
        </authorList>
    </citation>
    <scope>NUCLEOTIDE SEQUENCE [LARGE SCALE GENOMIC DNA]</scope>
    <source>
        <strain evidence="1 2">PCC 7420</strain>
    </source>
</reference>
<keyword evidence="2" id="KW-1185">Reference proteome</keyword>
<dbReference type="RefSeq" id="WP_006102573.1">
    <property type="nucleotide sequence ID" value="NZ_DS989854.1"/>
</dbReference>
<dbReference type="STRING" id="118168.MC7420_4253"/>
<dbReference type="EMBL" id="DS989854">
    <property type="protein sequence ID" value="EDX74268.1"/>
    <property type="molecule type" value="Genomic_DNA"/>
</dbReference>
<gene>
    <name evidence="1" type="ORF">MC7420_4253</name>
</gene>
<protein>
    <submittedName>
        <fullName evidence="1">Uncharacterized protein</fullName>
    </submittedName>
</protein>
<dbReference type="Proteomes" id="UP000003835">
    <property type="component" value="Unassembled WGS sequence"/>
</dbReference>
<proteinExistence type="predicted"/>
<dbReference type="HOGENOM" id="CLU_1544996_0_0_3"/>
<accession>B4VVA9</accession>